<dbReference type="RefSeq" id="WP_156778857.1">
    <property type="nucleotide sequence ID" value="NZ_CP017603.1"/>
</dbReference>
<organism evidence="2 3">
    <name type="scientific">Clostridium formicaceticum</name>
    <dbReference type="NCBI Taxonomy" id="1497"/>
    <lineage>
        <taxon>Bacteria</taxon>
        <taxon>Bacillati</taxon>
        <taxon>Bacillota</taxon>
        <taxon>Clostridia</taxon>
        <taxon>Eubacteriales</taxon>
        <taxon>Clostridiaceae</taxon>
        <taxon>Clostridium</taxon>
    </lineage>
</organism>
<reference evidence="2 3" key="1">
    <citation type="submission" date="2017-03" db="EMBL/GenBank/DDBJ databases">
        <title>Complete sequence of Clostridium formicaceticum DSM 92.</title>
        <authorList>
            <person name="Poehlein A."/>
            <person name="Karl M."/>
            <person name="Bengelsdorf F.R."/>
            <person name="Duerre P."/>
            <person name="Daniel R."/>
        </authorList>
    </citation>
    <scope>NUCLEOTIDE SEQUENCE [LARGE SCALE GENOMIC DNA]</scope>
    <source>
        <strain evidence="2 3">DSM 92</strain>
    </source>
</reference>
<accession>A0AAC9WGX7</accession>
<dbReference type="EMBL" id="CP020559">
    <property type="protein sequence ID" value="ARE88351.1"/>
    <property type="molecule type" value="Genomic_DNA"/>
</dbReference>
<evidence type="ECO:0000313" key="3">
    <source>
        <dbReference type="Proteomes" id="UP000192478"/>
    </source>
</evidence>
<protein>
    <submittedName>
        <fullName evidence="2">Uncharacterized protein</fullName>
    </submittedName>
</protein>
<feature type="transmembrane region" description="Helical" evidence="1">
    <location>
        <begin position="15"/>
        <end position="36"/>
    </location>
</feature>
<keyword evidence="1" id="KW-1133">Transmembrane helix</keyword>
<name>A0AAC9WGX7_9CLOT</name>
<gene>
    <name evidence="2" type="ORF">CLFO_27520</name>
</gene>
<proteinExistence type="predicted"/>
<dbReference type="Proteomes" id="UP000192478">
    <property type="component" value="Chromosome"/>
</dbReference>
<evidence type="ECO:0000256" key="1">
    <source>
        <dbReference type="SAM" id="Phobius"/>
    </source>
</evidence>
<keyword evidence="1" id="KW-0812">Transmembrane</keyword>
<sequence>MFDYRIDIWGVVESFMLIVVMAIPIIFLIWTVVYLLERLKQVQTSGKENKSY</sequence>
<keyword evidence="1" id="KW-0472">Membrane</keyword>
<dbReference type="AlphaFoldDB" id="A0AAC9WGX7"/>
<evidence type="ECO:0000313" key="2">
    <source>
        <dbReference type="EMBL" id="ARE88351.1"/>
    </source>
</evidence>